<sequence>MVRANKKGLNKGSLPELSSSEQTRLNSFLSDTDKFYEYRIGHKTFRNLLTIDDSHGNAMLKMKPIAYLPSCEGLPQKLSGWFMKSNFFLESSEKEAFASAYMQISSSVRLFSESCEELLCLCEEDMHNFSINGSNYKGRYSISTKGKLSVAIFDAQDNCQLYVRADDRLLSEESKIFIRKNLEPSKKTCLSAIALLPEMNYRLDIG</sequence>
<accession>A0A1U9NGL7</accession>
<organism evidence="1 2">
    <name type="scientific">Anaerohalosphaera lusitana</name>
    <dbReference type="NCBI Taxonomy" id="1936003"/>
    <lineage>
        <taxon>Bacteria</taxon>
        <taxon>Pseudomonadati</taxon>
        <taxon>Planctomycetota</taxon>
        <taxon>Phycisphaerae</taxon>
        <taxon>Sedimentisphaerales</taxon>
        <taxon>Anaerohalosphaeraceae</taxon>
        <taxon>Anaerohalosphaera</taxon>
    </lineage>
</organism>
<dbReference type="AlphaFoldDB" id="A0A1U9NGL7"/>
<dbReference type="KEGG" id="alus:STSP2_00222"/>
<evidence type="ECO:0000313" key="1">
    <source>
        <dbReference type="EMBL" id="AQT67082.1"/>
    </source>
</evidence>
<evidence type="ECO:0000313" key="2">
    <source>
        <dbReference type="Proteomes" id="UP000189674"/>
    </source>
</evidence>
<reference evidence="2" key="1">
    <citation type="submission" date="2017-02" db="EMBL/GenBank/DDBJ databases">
        <title>Comparative genomics and description of representatives of a novel lineage of planctomycetes thriving in anoxic sediments.</title>
        <authorList>
            <person name="Spring S."/>
            <person name="Bunk B."/>
            <person name="Sproer C."/>
        </authorList>
    </citation>
    <scope>NUCLEOTIDE SEQUENCE [LARGE SCALE GENOMIC DNA]</scope>
    <source>
        <strain evidence="2">ST-NAGAB-D1</strain>
    </source>
</reference>
<name>A0A1U9NGL7_9BACT</name>
<protein>
    <submittedName>
        <fullName evidence="1">Uncharacterized protein</fullName>
    </submittedName>
</protein>
<dbReference type="Proteomes" id="UP000189674">
    <property type="component" value="Chromosome"/>
</dbReference>
<proteinExistence type="predicted"/>
<dbReference type="RefSeq" id="WP_169852889.1">
    <property type="nucleotide sequence ID" value="NZ_CP019791.1"/>
</dbReference>
<dbReference type="EMBL" id="CP019791">
    <property type="protein sequence ID" value="AQT67082.1"/>
    <property type="molecule type" value="Genomic_DNA"/>
</dbReference>
<gene>
    <name evidence="1" type="ORF">STSP2_00222</name>
</gene>
<keyword evidence="2" id="KW-1185">Reference proteome</keyword>